<evidence type="ECO:0000313" key="1">
    <source>
        <dbReference type="EMBL" id="MDQ0446070.1"/>
    </source>
</evidence>
<dbReference type="Pfam" id="PF13370">
    <property type="entry name" value="Fer4_13"/>
    <property type="match status" value="1"/>
</dbReference>
<evidence type="ECO:0000313" key="2">
    <source>
        <dbReference type="Proteomes" id="UP001231124"/>
    </source>
</evidence>
<dbReference type="Proteomes" id="UP001231124">
    <property type="component" value="Unassembled WGS sequence"/>
</dbReference>
<proteinExistence type="predicted"/>
<accession>A0ABU0HUS0</accession>
<sequence length="86" mass="9582">MRVVVDLNRCQGYAQCCYAAPESFALRGHEILFYDPAPPDEARARIERARLACPVRAIFVEAADLHAADVQESDPSKVDLPKVDRP</sequence>
<reference evidence="1 2" key="1">
    <citation type="submission" date="2023-07" db="EMBL/GenBank/DDBJ databases">
        <title>Genomic Encyclopedia of Type Strains, Phase IV (KMG-IV): sequencing the most valuable type-strain genomes for metagenomic binning, comparative biology and taxonomic classification.</title>
        <authorList>
            <person name="Goeker M."/>
        </authorList>
    </citation>
    <scope>NUCLEOTIDE SEQUENCE [LARGE SCALE GENOMIC DNA]</scope>
    <source>
        <strain evidence="1 2">DSM 19013</strain>
    </source>
</reference>
<comment type="caution">
    <text evidence="1">The sequence shown here is derived from an EMBL/GenBank/DDBJ whole genome shotgun (WGS) entry which is preliminary data.</text>
</comment>
<protein>
    <submittedName>
        <fullName evidence="1">Ferredoxin</fullName>
    </submittedName>
</protein>
<dbReference type="SUPFAM" id="SSF54862">
    <property type="entry name" value="4Fe-4S ferredoxins"/>
    <property type="match status" value="1"/>
</dbReference>
<dbReference type="Gene3D" id="3.30.70.20">
    <property type="match status" value="1"/>
</dbReference>
<organism evidence="1 2">
    <name type="scientific">Methylobacterium aerolatum</name>
    <dbReference type="NCBI Taxonomy" id="418708"/>
    <lineage>
        <taxon>Bacteria</taxon>
        <taxon>Pseudomonadati</taxon>
        <taxon>Pseudomonadota</taxon>
        <taxon>Alphaproteobacteria</taxon>
        <taxon>Hyphomicrobiales</taxon>
        <taxon>Methylobacteriaceae</taxon>
        <taxon>Methylobacterium</taxon>
    </lineage>
</organism>
<dbReference type="RefSeq" id="WP_238203441.1">
    <property type="nucleotide sequence ID" value="NZ_BPQE01000013.1"/>
</dbReference>
<gene>
    <name evidence="1" type="ORF">QO012_000548</name>
</gene>
<dbReference type="EMBL" id="JAUSVP010000001">
    <property type="protein sequence ID" value="MDQ0446070.1"/>
    <property type="molecule type" value="Genomic_DNA"/>
</dbReference>
<keyword evidence="2" id="KW-1185">Reference proteome</keyword>
<name>A0ABU0HUS0_9HYPH</name>